<dbReference type="PANTHER" id="PTHR13355:SF11">
    <property type="entry name" value="GLUCOSAMINE 6-PHOSPHATE N-ACETYLTRANSFERASE"/>
    <property type="match status" value="1"/>
</dbReference>
<feature type="domain" description="N-acetyltransferase" evidence="7">
    <location>
        <begin position="1"/>
        <end position="131"/>
    </location>
</feature>
<dbReference type="Gramene" id="EFJ37071">
    <property type="protein sequence ID" value="EFJ37071"/>
    <property type="gene ID" value="SELMODRAFT_76289"/>
</dbReference>
<proteinExistence type="inferred from homology"/>
<dbReference type="InParanoid" id="D8QT83"/>
<dbReference type="UniPathway" id="UPA00113">
    <property type="reaction ID" value="UER00529"/>
</dbReference>
<name>D8QT83_SELML</name>
<evidence type="ECO:0000256" key="4">
    <source>
        <dbReference type="ARBA" id="ARBA00023315"/>
    </source>
</evidence>
<feature type="non-terminal residue" evidence="8">
    <location>
        <position position="1"/>
    </location>
</feature>
<dbReference type="Gene3D" id="3.40.630.30">
    <property type="match status" value="1"/>
</dbReference>
<evidence type="ECO:0000313" key="8">
    <source>
        <dbReference type="EMBL" id="EFJ37071.1"/>
    </source>
</evidence>
<dbReference type="GO" id="GO:0006048">
    <property type="term" value="P:UDP-N-acetylglucosamine biosynthetic process"/>
    <property type="evidence" value="ECO:0007669"/>
    <property type="project" value="UniProtKB-UniRule"/>
</dbReference>
<dbReference type="PANTHER" id="PTHR13355">
    <property type="entry name" value="GLUCOSAMINE 6-PHOSPHATE N-ACETYLTRANSFERASE"/>
    <property type="match status" value="1"/>
</dbReference>
<dbReference type="EMBL" id="GL377566">
    <property type="protein sequence ID" value="EFJ37071.1"/>
    <property type="molecule type" value="Genomic_DNA"/>
</dbReference>
<dbReference type="STRING" id="88036.D8QT83"/>
<dbReference type="KEGG" id="smo:SELMODRAFT_76289"/>
<dbReference type="InterPro" id="IPR000182">
    <property type="entry name" value="GNAT_dom"/>
</dbReference>
<sequence>GFLQLMQQLTVVGDVSRGMFDAKMQQLEKLGDYHRIVVIEDVKSGRVVATGSIFIEHKFARSCGKVGHLEDVVVDERMRGCHLGQRVIEALTSFAEDAGCYKVILDCKPENAAFYEKCGYSKKEIQMAKYF</sequence>
<comment type="similarity">
    <text evidence="2 6">Belongs to the acetyltransferase family. GNA1 subfamily.</text>
</comment>
<dbReference type="OMA" id="ICISKAY"/>
<dbReference type="OrthoDB" id="10039976at2759"/>
<evidence type="ECO:0000256" key="6">
    <source>
        <dbReference type="RuleBase" id="RU365086"/>
    </source>
</evidence>
<dbReference type="InterPro" id="IPR016181">
    <property type="entry name" value="Acyl_CoA_acyltransferase"/>
</dbReference>
<comment type="pathway">
    <text evidence="1 6">Nucleotide-sugar biosynthesis; UDP-N-acetyl-alpha-D-glucosamine biosynthesis; N-acetyl-alpha-D-glucosamine 1-phosphate from alpha-D-glucosamine 6-phosphate (route I): step 1/2.</text>
</comment>
<keyword evidence="9" id="KW-1185">Reference proteome</keyword>
<evidence type="ECO:0000259" key="7">
    <source>
        <dbReference type="PROSITE" id="PS51186"/>
    </source>
</evidence>
<accession>D8QT83</accession>
<organism evidence="9">
    <name type="scientific">Selaginella moellendorffii</name>
    <name type="common">Spikemoss</name>
    <dbReference type="NCBI Taxonomy" id="88036"/>
    <lineage>
        <taxon>Eukaryota</taxon>
        <taxon>Viridiplantae</taxon>
        <taxon>Streptophyta</taxon>
        <taxon>Embryophyta</taxon>
        <taxon>Tracheophyta</taxon>
        <taxon>Lycopodiopsida</taxon>
        <taxon>Selaginellales</taxon>
        <taxon>Selaginellaceae</taxon>
        <taxon>Selaginella</taxon>
    </lineage>
</organism>
<dbReference type="Proteomes" id="UP000001514">
    <property type="component" value="Unassembled WGS sequence"/>
</dbReference>
<dbReference type="Pfam" id="PF00583">
    <property type="entry name" value="Acetyltransf_1"/>
    <property type="match status" value="1"/>
</dbReference>
<dbReference type="AlphaFoldDB" id="D8QT83"/>
<dbReference type="FunCoup" id="D8QT83">
    <property type="interactions" value="2080"/>
</dbReference>
<evidence type="ECO:0000256" key="1">
    <source>
        <dbReference type="ARBA" id="ARBA00004832"/>
    </source>
</evidence>
<evidence type="ECO:0000256" key="2">
    <source>
        <dbReference type="ARBA" id="ARBA00006048"/>
    </source>
</evidence>
<dbReference type="PROSITE" id="PS51186">
    <property type="entry name" value="GNAT"/>
    <property type="match status" value="1"/>
</dbReference>
<evidence type="ECO:0000313" key="9">
    <source>
        <dbReference type="Proteomes" id="UP000001514"/>
    </source>
</evidence>
<reference evidence="8 9" key="1">
    <citation type="journal article" date="2011" name="Science">
        <title>The Selaginella genome identifies genetic changes associated with the evolution of vascular plants.</title>
        <authorList>
            <person name="Banks J.A."/>
            <person name="Nishiyama T."/>
            <person name="Hasebe M."/>
            <person name="Bowman J.L."/>
            <person name="Gribskov M."/>
            <person name="dePamphilis C."/>
            <person name="Albert V.A."/>
            <person name="Aono N."/>
            <person name="Aoyama T."/>
            <person name="Ambrose B.A."/>
            <person name="Ashton N.W."/>
            <person name="Axtell M.J."/>
            <person name="Barker E."/>
            <person name="Barker M.S."/>
            <person name="Bennetzen J.L."/>
            <person name="Bonawitz N.D."/>
            <person name="Chapple C."/>
            <person name="Cheng C."/>
            <person name="Correa L.G."/>
            <person name="Dacre M."/>
            <person name="DeBarry J."/>
            <person name="Dreyer I."/>
            <person name="Elias M."/>
            <person name="Engstrom E.M."/>
            <person name="Estelle M."/>
            <person name="Feng L."/>
            <person name="Finet C."/>
            <person name="Floyd S.K."/>
            <person name="Frommer W.B."/>
            <person name="Fujita T."/>
            <person name="Gramzow L."/>
            <person name="Gutensohn M."/>
            <person name="Harholt J."/>
            <person name="Hattori M."/>
            <person name="Heyl A."/>
            <person name="Hirai T."/>
            <person name="Hiwatashi Y."/>
            <person name="Ishikawa M."/>
            <person name="Iwata M."/>
            <person name="Karol K.G."/>
            <person name="Koehler B."/>
            <person name="Kolukisaoglu U."/>
            <person name="Kubo M."/>
            <person name="Kurata T."/>
            <person name="Lalonde S."/>
            <person name="Li K."/>
            <person name="Li Y."/>
            <person name="Litt A."/>
            <person name="Lyons E."/>
            <person name="Manning G."/>
            <person name="Maruyama T."/>
            <person name="Michael T.P."/>
            <person name="Mikami K."/>
            <person name="Miyazaki S."/>
            <person name="Morinaga S."/>
            <person name="Murata T."/>
            <person name="Mueller-Roeber B."/>
            <person name="Nelson D.R."/>
            <person name="Obara M."/>
            <person name="Oguri Y."/>
            <person name="Olmstead R.G."/>
            <person name="Onodera N."/>
            <person name="Petersen B.L."/>
            <person name="Pils B."/>
            <person name="Prigge M."/>
            <person name="Rensing S.A."/>
            <person name="Riano-Pachon D.M."/>
            <person name="Roberts A.W."/>
            <person name="Sato Y."/>
            <person name="Scheller H.V."/>
            <person name="Schulz B."/>
            <person name="Schulz C."/>
            <person name="Shakirov E.V."/>
            <person name="Shibagaki N."/>
            <person name="Shinohara N."/>
            <person name="Shippen D.E."/>
            <person name="Soerensen I."/>
            <person name="Sotooka R."/>
            <person name="Sugimoto N."/>
            <person name="Sugita M."/>
            <person name="Sumikawa N."/>
            <person name="Tanurdzic M."/>
            <person name="Theissen G."/>
            <person name="Ulvskov P."/>
            <person name="Wakazuki S."/>
            <person name="Weng J.K."/>
            <person name="Willats W.W."/>
            <person name="Wipf D."/>
            <person name="Wolf P.G."/>
            <person name="Yang L."/>
            <person name="Zimmer A.D."/>
            <person name="Zhu Q."/>
            <person name="Mitros T."/>
            <person name="Hellsten U."/>
            <person name="Loque D."/>
            <person name="Otillar R."/>
            <person name="Salamov A."/>
            <person name="Schmutz J."/>
            <person name="Shapiro H."/>
            <person name="Lindquist E."/>
            <person name="Lucas S."/>
            <person name="Rokhsar D."/>
            <person name="Grigoriev I.V."/>
        </authorList>
    </citation>
    <scope>NUCLEOTIDE SEQUENCE [LARGE SCALE GENOMIC DNA]</scope>
</reference>
<dbReference type="eggNOG" id="KOG3396">
    <property type="taxonomic scope" value="Eukaryota"/>
</dbReference>
<comment type="catalytic activity">
    <reaction evidence="5 6">
        <text>D-glucosamine 6-phosphate + acetyl-CoA = N-acetyl-D-glucosamine 6-phosphate + CoA + H(+)</text>
        <dbReference type="Rhea" id="RHEA:10292"/>
        <dbReference type="ChEBI" id="CHEBI:15378"/>
        <dbReference type="ChEBI" id="CHEBI:57287"/>
        <dbReference type="ChEBI" id="CHEBI:57288"/>
        <dbReference type="ChEBI" id="CHEBI:57513"/>
        <dbReference type="ChEBI" id="CHEBI:58725"/>
        <dbReference type="EC" id="2.3.1.4"/>
    </reaction>
</comment>
<keyword evidence="4 6" id="KW-0012">Acyltransferase</keyword>
<dbReference type="FunFam" id="3.40.630.30:FF:000105">
    <property type="entry name" value="Glucosamine 6-phosphate N-acetyltransferase"/>
    <property type="match status" value="1"/>
</dbReference>
<dbReference type="GO" id="GO:0004343">
    <property type="term" value="F:glucosamine 6-phosphate N-acetyltransferase activity"/>
    <property type="evidence" value="ECO:0000318"/>
    <property type="project" value="GO_Central"/>
</dbReference>
<dbReference type="EC" id="2.3.1.4" evidence="6"/>
<gene>
    <name evidence="8" type="ORF">SELMODRAFT_76289</name>
</gene>
<evidence type="ECO:0000256" key="5">
    <source>
        <dbReference type="ARBA" id="ARBA00048964"/>
    </source>
</evidence>
<keyword evidence="3 6" id="KW-0808">Transferase</keyword>
<dbReference type="HOGENOM" id="CLU_072095_3_1_1"/>
<comment type="subunit">
    <text evidence="6">Homodimer.</text>
</comment>
<evidence type="ECO:0000256" key="3">
    <source>
        <dbReference type="ARBA" id="ARBA00022679"/>
    </source>
</evidence>
<protein>
    <recommendedName>
        <fullName evidence="6">Glucosamine 6-phosphate N-acetyltransferase</fullName>
        <ecNumber evidence="6">2.3.1.4</ecNumber>
    </recommendedName>
</protein>
<dbReference type="SUPFAM" id="SSF55729">
    <property type="entry name" value="Acyl-CoA N-acyltransferases (Nat)"/>
    <property type="match status" value="1"/>
</dbReference>
<dbReference type="InterPro" id="IPR039143">
    <property type="entry name" value="GNPNAT1-like"/>
</dbReference>